<evidence type="ECO:0000313" key="4">
    <source>
        <dbReference type="Proteomes" id="UP001177744"/>
    </source>
</evidence>
<name>A0AA40I702_CNENI</name>
<accession>A0AA40I702</accession>
<dbReference type="PANTHER" id="PTHR14224:SF24">
    <property type="entry name" value="MELANOMA ANTIGEN PREFERENTIALLY EXPRESSED IN TUMORS"/>
    <property type="match status" value="1"/>
</dbReference>
<evidence type="ECO:0000256" key="2">
    <source>
        <dbReference type="ARBA" id="ARBA00022737"/>
    </source>
</evidence>
<dbReference type="PANTHER" id="PTHR14224">
    <property type="entry name" value="SIMILAR TO PREFERENTIALLY EXPRESSED ANTIGEN IN MELANOMA-LIKE 3"/>
    <property type="match status" value="1"/>
</dbReference>
<organism evidence="3 4">
    <name type="scientific">Cnephaeus nilssonii</name>
    <name type="common">Northern bat</name>
    <name type="synonym">Eptesicus nilssonii</name>
    <dbReference type="NCBI Taxonomy" id="3371016"/>
    <lineage>
        <taxon>Eukaryota</taxon>
        <taxon>Metazoa</taxon>
        <taxon>Chordata</taxon>
        <taxon>Craniata</taxon>
        <taxon>Vertebrata</taxon>
        <taxon>Euteleostomi</taxon>
        <taxon>Mammalia</taxon>
        <taxon>Eutheria</taxon>
        <taxon>Laurasiatheria</taxon>
        <taxon>Chiroptera</taxon>
        <taxon>Yangochiroptera</taxon>
        <taxon>Vespertilionidae</taxon>
        <taxon>Cnephaeus</taxon>
    </lineage>
</organism>
<dbReference type="GO" id="GO:0005737">
    <property type="term" value="C:cytoplasm"/>
    <property type="evidence" value="ECO:0007669"/>
    <property type="project" value="TreeGrafter"/>
</dbReference>
<keyword evidence="4" id="KW-1185">Reference proteome</keyword>
<dbReference type="Proteomes" id="UP001177744">
    <property type="component" value="Unassembled WGS sequence"/>
</dbReference>
<evidence type="ECO:0000313" key="3">
    <source>
        <dbReference type="EMBL" id="KAK1343776.1"/>
    </source>
</evidence>
<dbReference type="AlphaFoldDB" id="A0AA40I702"/>
<gene>
    <name evidence="3" type="ORF">QTO34_014329</name>
</gene>
<reference evidence="3" key="1">
    <citation type="submission" date="2023-06" db="EMBL/GenBank/DDBJ databases">
        <title>Reference genome for the Northern bat (Eptesicus nilssonii), a most northern bat species.</title>
        <authorList>
            <person name="Laine V.N."/>
            <person name="Pulliainen A.T."/>
            <person name="Lilley T.M."/>
        </authorList>
    </citation>
    <scope>NUCLEOTIDE SEQUENCE</scope>
    <source>
        <strain evidence="3">BLF_Eptnil</strain>
        <tissue evidence="3">Kidney</tissue>
    </source>
</reference>
<protein>
    <submittedName>
        <fullName evidence="3">Uncharacterized protein</fullName>
    </submittedName>
</protein>
<keyword evidence="1" id="KW-0433">Leucine-rich repeat</keyword>
<keyword evidence="2" id="KW-0677">Repeat</keyword>
<sequence>MYIGCGHIPALCPRPGGEEHGLRKTMWFLLSDLGGPGCVNSNLWEFRCGTNTPIESTSRIYFRAASREEPPAPRRLPELACQSLRGEASAIAALEPLPVELFPPLFTAFAGKHSKVLKAMGRLARPCLPLGALMIGSLTTISCRLRSMDWMPCLPRRLAPGDGNCIHQEFWIVWAGTRADVCSLLEPEAPQPKRKRGKVGSLRAGLNPLWPRGGVSRSLSQERLYSVQEDLEVSFPWKLSTLRKFAPYLGQKGRLHRFLLSRVFTSSRTTLEQEEQCVSLSLSRPHLQALYLDDVSFLRGRLDQILRCLKIPWEALPITNYLLLERD</sequence>
<proteinExistence type="predicted"/>
<comment type="caution">
    <text evidence="3">The sequence shown here is derived from an EMBL/GenBank/DDBJ whole genome shotgun (WGS) entry which is preliminary data.</text>
</comment>
<evidence type="ECO:0000256" key="1">
    <source>
        <dbReference type="ARBA" id="ARBA00022614"/>
    </source>
</evidence>
<dbReference type="InterPro" id="IPR050694">
    <property type="entry name" value="LRRC14/PRAME"/>
</dbReference>
<dbReference type="EMBL" id="JAULJE010000004">
    <property type="protein sequence ID" value="KAK1343776.1"/>
    <property type="molecule type" value="Genomic_DNA"/>
</dbReference>